<dbReference type="PROSITE" id="PS01269">
    <property type="entry name" value="UPF0025"/>
    <property type="match status" value="1"/>
</dbReference>
<dbReference type="OrthoDB" id="9800565at2"/>
<feature type="domain" description="Calcineurin-like phosphoesterase" evidence="2">
    <location>
        <begin position="30"/>
        <end position="232"/>
    </location>
</feature>
<dbReference type="PANTHER" id="PTHR42850">
    <property type="entry name" value="METALLOPHOSPHOESTERASE"/>
    <property type="match status" value="1"/>
</dbReference>
<dbReference type="EMBL" id="PPPD01000001">
    <property type="protein sequence ID" value="PNY81435.1"/>
    <property type="molecule type" value="Genomic_DNA"/>
</dbReference>
<dbReference type="InterPro" id="IPR050126">
    <property type="entry name" value="Ap4A_hydrolase"/>
</dbReference>
<dbReference type="InterPro" id="IPR029052">
    <property type="entry name" value="Metallo-depent_PP-like"/>
</dbReference>
<keyword evidence="4" id="KW-1185">Reference proteome</keyword>
<dbReference type="PANTHER" id="PTHR42850:SF2">
    <property type="entry name" value="BLL5683 PROTEIN"/>
    <property type="match status" value="1"/>
</dbReference>
<dbReference type="GO" id="GO:0005737">
    <property type="term" value="C:cytoplasm"/>
    <property type="evidence" value="ECO:0007669"/>
    <property type="project" value="TreeGrafter"/>
</dbReference>
<proteinExistence type="inferred from homology"/>
<protein>
    <recommendedName>
        <fullName evidence="2">Calcineurin-like phosphoesterase domain-containing protein</fullName>
    </recommendedName>
</protein>
<evidence type="ECO:0000313" key="4">
    <source>
        <dbReference type="Proteomes" id="UP000236379"/>
    </source>
</evidence>
<gene>
    <name evidence="3" type="ORF">CVO96_08610</name>
</gene>
<reference evidence="3 4" key="1">
    <citation type="submission" date="2018-01" db="EMBL/GenBank/DDBJ databases">
        <title>Deinococcus koreensis sp. nov., a radiation-resistant bacterium isolated from river water.</title>
        <authorList>
            <person name="Choi A."/>
        </authorList>
    </citation>
    <scope>NUCLEOTIDE SEQUENCE [LARGE SCALE GENOMIC DNA]</scope>
    <source>
        <strain evidence="3 4">SJW1-2</strain>
    </source>
</reference>
<dbReference type="Gene3D" id="3.60.21.10">
    <property type="match status" value="1"/>
</dbReference>
<dbReference type="InterPro" id="IPR024654">
    <property type="entry name" value="Calcineurin-like_PHP_lpxH"/>
</dbReference>
<organism evidence="3 4">
    <name type="scientific">Deinococcus koreensis</name>
    <dbReference type="NCBI Taxonomy" id="2054903"/>
    <lineage>
        <taxon>Bacteria</taxon>
        <taxon>Thermotogati</taxon>
        <taxon>Deinococcota</taxon>
        <taxon>Deinococci</taxon>
        <taxon>Deinococcales</taxon>
        <taxon>Deinococcaceae</taxon>
        <taxon>Deinococcus</taxon>
    </lineage>
</organism>
<dbReference type="InterPro" id="IPR011152">
    <property type="entry name" value="Pesterase_MJ0912"/>
</dbReference>
<dbReference type="AlphaFoldDB" id="A0A2K3UY50"/>
<dbReference type="PIRSF" id="PIRSF000883">
    <property type="entry name" value="Pesterase_MJ0912"/>
    <property type="match status" value="1"/>
</dbReference>
<dbReference type="InterPro" id="IPR020935">
    <property type="entry name" value="PdiEstase_YfcE_CS"/>
</dbReference>
<evidence type="ECO:0000313" key="3">
    <source>
        <dbReference type="EMBL" id="PNY81435.1"/>
    </source>
</evidence>
<evidence type="ECO:0000259" key="2">
    <source>
        <dbReference type="Pfam" id="PF12850"/>
    </source>
</evidence>
<comment type="caution">
    <text evidence="3">The sequence shown here is derived from an EMBL/GenBank/DDBJ whole genome shotgun (WGS) entry which is preliminary data.</text>
</comment>
<name>A0A2K3UY50_9DEIO</name>
<dbReference type="GO" id="GO:0016791">
    <property type="term" value="F:phosphatase activity"/>
    <property type="evidence" value="ECO:0007669"/>
    <property type="project" value="TreeGrafter"/>
</dbReference>
<dbReference type="SUPFAM" id="SSF56300">
    <property type="entry name" value="Metallo-dependent phosphatases"/>
    <property type="match status" value="1"/>
</dbReference>
<accession>A0A2K3UY50</accession>
<comment type="similarity">
    <text evidence="1">Belongs to the metallophosphoesterase superfamily. YfcE family.</text>
</comment>
<sequence length="284" mass="30339">MRCWTTPCTPTPSSSCTPSCDRRLWAPPVRIGLIADIQGNLHALEAVLAALAHPGGGRPGVDATLCAGDLVGYAAHPNEVVLRVRAGGIPSVVGNQDQAVGWGLPRANRQPAAPRTEILRRAALEWTQGQLHAEHRAYLRGLPRLMRLPLSDRSVTVLHAGIDTLDDWLTPDDPPALEALARRLSSDVVVLGHTHRPFEYRCAGTLFINPGPVGRSVDGDPRASFAVLDLDTLQADFVRLDYDLPGATDAISRSGLPGELSVLIAQGRAACGEGRPPLTLKELP</sequence>
<dbReference type="Proteomes" id="UP000236379">
    <property type="component" value="Unassembled WGS sequence"/>
</dbReference>
<dbReference type="Pfam" id="PF12850">
    <property type="entry name" value="Metallophos_2"/>
    <property type="match status" value="1"/>
</dbReference>
<evidence type="ECO:0000256" key="1">
    <source>
        <dbReference type="ARBA" id="ARBA00008950"/>
    </source>
</evidence>